<dbReference type="InterPro" id="IPR056522">
    <property type="entry name" value="KIAA2026_hel"/>
</dbReference>
<dbReference type="Proteomes" id="UP000481153">
    <property type="component" value="Unassembled WGS sequence"/>
</dbReference>
<accession>A0A6G0WJA4</accession>
<evidence type="ECO:0000256" key="1">
    <source>
        <dbReference type="SAM" id="Coils"/>
    </source>
</evidence>
<gene>
    <name evidence="4" type="ORF">Ae201684_014572</name>
</gene>
<dbReference type="AlphaFoldDB" id="A0A6G0WJA4"/>
<protein>
    <recommendedName>
        <fullName evidence="3">Uncharacterized bromodomain-containing protein 10 helical domain-containing protein</fullName>
    </recommendedName>
</protein>
<feature type="domain" description="Uncharacterized bromodomain-containing protein 10 helical" evidence="3">
    <location>
        <begin position="113"/>
        <end position="268"/>
    </location>
</feature>
<evidence type="ECO:0000313" key="4">
    <source>
        <dbReference type="EMBL" id="KAF0727311.1"/>
    </source>
</evidence>
<feature type="coiled-coil region" evidence="1">
    <location>
        <begin position="357"/>
        <end position="485"/>
    </location>
</feature>
<keyword evidence="5" id="KW-1185">Reference proteome</keyword>
<dbReference type="VEuPathDB" id="FungiDB:AeMF1_010199"/>
<feature type="compositionally biased region" description="Basic and acidic residues" evidence="2">
    <location>
        <begin position="46"/>
        <end position="71"/>
    </location>
</feature>
<comment type="caution">
    <text evidence="4">The sequence shown here is derived from an EMBL/GenBank/DDBJ whole genome shotgun (WGS) entry which is preliminary data.</text>
</comment>
<evidence type="ECO:0000313" key="5">
    <source>
        <dbReference type="Proteomes" id="UP000481153"/>
    </source>
</evidence>
<dbReference type="Pfam" id="PF23450">
    <property type="entry name" value="KIAA2026_hel"/>
    <property type="match status" value="1"/>
</dbReference>
<proteinExistence type="predicted"/>
<name>A0A6G0WJA4_9STRA</name>
<dbReference type="EMBL" id="VJMJ01000198">
    <property type="protein sequence ID" value="KAF0727311.1"/>
    <property type="molecule type" value="Genomic_DNA"/>
</dbReference>
<evidence type="ECO:0000259" key="3">
    <source>
        <dbReference type="Pfam" id="PF23450"/>
    </source>
</evidence>
<reference evidence="4 5" key="1">
    <citation type="submission" date="2019-07" db="EMBL/GenBank/DDBJ databases">
        <title>Genomics analysis of Aphanomyces spp. identifies a new class of oomycete effector associated with host adaptation.</title>
        <authorList>
            <person name="Gaulin E."/>
        </authorList>
    </citation>
    <scope>NUCLEOTIDE SEQUENCE [LARGE SCALE GENOMIC DNA]</scope>
    <source>
        <strain evidence="4 5">ATCC 201684</strain>
    </source>
</reference>
<keyword evidence="1" id="KW-0175">Coiled coil</keyword>
<organism evidence="4 5">
    <name type="scientific">Aphanomyces euteiches</name>
    <dbReference type="NCBI Taxonomy" id="100861"/>
    <lineage>
        <taxon>Eukaryota</taxon>
        <taxon>Sar</taxon>
        <taxon>Stramenopiles</taxon>
        <taxon>Oomycota</taxon>
        <taxon>Saprolegniomycetes</taxon>
        <taxon>Saprolegniales</taxon>
        <taxon>Verrucalvaceae</taxon>
        <taxon>Aphanomyces</taxon>
    </lineage>
</organism>
<evidence type="ECO:0000256" key="2">
    <source>
        <dbReference type="SAM" id="MobiDB-lite"/>
    </source>
</evidence>
<feature type="region of interest" description="Disordered" evidence="2">
    <location>
        <begin position="22"/>
        <end position="74"/>
    </location>
</feature>
<sequence>MSDPDPSLMLWEKRKRVKPVIFQVETSVKKPKTRSNPPRKAVPKPSRNENKDKKSDGEVKSKKNRGTKQDESINSEDVAKFLNKSFYEEDGSEWHATDIHFDDLAQLRSMWQLPAACHILWLLQQPLKLKVFTTLREYEAALLNPATSPVLEDVFTKLLLGKKERERLNCGLGLSYEWWSKRLEEHYDERYNKWNLLKQKASQSSSDDDDENDIDLTDEELSTLNAMTLSLAPLGNQNPLKKCEFKRMEPRLRCLLLLNLCENVLQHPANMDYIREMQEDDLRVQPIGHDRVGNQYFFYPQFYRERRIYRMSRDGSTDSWQLWAKGLDAMQAMRDSLALILKKGRRYEGEHSLMDHLDAMLELMKQERIEEQKMEDKALRRAILEAMPRKRSVRIQVKTLEKLEDDKLKEEKAQAEESARAEQKRLEVLAAMEKEKELERKRMAELREQRLTLKIDRETRRQKRLEQEELQLEREAMEREFLLSQQLQREHRALQRQQMTSNDDTL</sequence>